<dbReference type="EMBL" id="AP019310">
    <property type="protein sequence ID" value="BBH42942.1"/>
    <property type="molecule type" value="Genomic_DNA"/>
</dbReference>
<dbReference type="AlphaFoldDB" id="A0A455RGE1"/>
<proteinExistence type="predicted"/>
<sequence length="159" mass="18134">MGAKTHIDKMPFLCFAWSKRSCEARSFSSSVRVPESFLTPCWNKARDSLGRSFSLKDLRAVFCTQKQVILVLRKRSLRPNQVYQQVSCCPLCVARCVPFGPPAPSALLGFPSWHAFGVRLRHNPITTKQEMLPSLLLSGDRFQIQKGRENMKSQRLHVR</sequence>
<name>A0A455RGE1_9EUKA</name>
<protein>
    <submittedName>
        <fullName evidence="1">Uncharacterized protein</fullName>
    </submittedName>
</protein>
<geneLocation type="mitochondrion" evidence="1"/>
<reference evidence="1" key="1">
    <citation type="journal article" date="2019" name="Sci. Rep.">
        <title>Horizontally-acquired genetic elements in the mitochondrial genome of a centrohelid Marophrys sp. SRT127.</title>
        <authorList>
            <person name="Nishimura Y."/>
            <person name="Shiratori T."/>
            <person name="Ishida K."/>
            <person name="Hashimoto T."/>
            <person name="Ohkuma M."/>
            <person name="Inagaki Y."/>
        </authorList>
    </citation>
    <scope>NUCLEOTIDE SEQUENCE</scope>
    <source>
        <strain evidence="1">SRT127</strain>
    </source>
</reference>
<organism evidence="1">
    <name type="scientific">Marophrys sp. SRT127</name>
    <dbReference type="NCBI Taxonomy" id="2488311"/>
    <lineage>
        <taxon>Eukaryota</taxon>
        <taxon>Haptista</taxon>
        <taxon>Centroplasthelida</taxon>
        <taxon>Panacanthocystida</taxon>
        <taxon>Acanthocystida</taxon>
        <taxon>Marophrys</taxon>
    </lineage>
</organism>
<keyword evidence="1" id="KW-0496">Mitochondrion</keyword>
<accession>A0A455RGE1</accession>
<evidence type="ECO:0000313" key="1">
    <source>
        <dbReference type="EMBL" id="BBH42942.1"/>
    </source>
</evidence>